<accession>A0ABQ0A276</accession>
<keyword evidence="1" id="KW-0732">Signal</keyword>
<reference evidence="2 3" key="1">
    <citation type="submission" date="2024-04" db="EMBL/GenBank/DDBJ databases">
        <title>Draft genome sequence of Thalassolituus maritimus NBRC 116585.</title>
        <authorList>
            <person name="Miyakawa T."/>
            <person name="Kusuya Y."/>
            <person name="Miura T."/>
        </authorList>
    </citation>
    <scope>NUCLEOTIDE SEQUENCE [LARGE SCALE GENOMIC DNA]</scope>
    <source>
        <strain evidence="2 3">5NW40-0001</strain>
    </source>
</reference>
<dbReference type="EMBL" id="BAABWH010000008">
    <property type="protein sequence ID" value="GAA6146493.1"/>
    <property type="molecule type" value="Genomic_DNA"/>
</dbReference>
<evidence type="ECO:0008006" key="4">
    <source>
        <dbReference type="Google" id="ProtNLM"/>
    </source>
</evidence>
<keyword evidence="3" id="KW-1185">Reference proteome</keyword>
<dbReference type="Pfam" id="PF07394">
    <property type="entry name" value="DUF1501"/>
    <property type="match status" value="1"/>
</dbReference>
<dbReference type="Proteomes" id="UP001481413">
    <property type="component" value="Unassembled WGS sequence"/>
</dbReference>
<sequence>MRRRTFLKNVAASGLAINMPLISGNAHALSTPQKKLIVIQADGGWDPTSFCDPKGLNLAYGDKSAWHSGSTNSVALNTSKALGDIRWTDMPEIPGMESTDAVRIQGQIDGFFTTYGSRMTVINGIDTSTNNHDVGKRYMWSGNLDVSHPSLAAFYAGAVAPNLPLAFMSNGGFDYTASVVARARAKSPGLISDVAEPNVTYGGRNFLHVDGDTDVYAEILASQQQRLSNQLASEPLERRRAQMGQLFGVRSSEADLGAISPYLADIQANVLPDDHWNSERADYFKSQAQLVAAAMKAELAVSANLYMIGFDTHDNHDARAYPLMGDLCEGIHYLMVLLEYLGISDQVTVVVGSDFGRVPYYNRSQGKDHWPVTSMLVMQGESASTGGRVYGASTDDFNLSRINQQTGLPDDGGLILEASHVNQELRKLMGVANHPLAQLFSLPESGFDIFG</sequence>
<dbReference type="InterPro" id="IPR010869">
    <property type="entry name" value="DUF1501"/>
</dbReference>
<evidence type="ECO:0000313" key="3">
    <source>
        <dbReference type="Proteomes" id="UP001481413"/>
    </source>
</evidence>
<evidence type="ECO:0000256" key="1">
    <source>
        <dbReference type="SAM" id="SignalP"/>
    </source>
</evidence>
<organism evidence="2 3">
    <name type="scientific">Thalassolituus maritimus</name>
    <dbReference type="NCBI Taxonomy" id="484498"/>
    <lineage>
        <taxon>Bacteria</taxon>
        <taxon>Pseudomonadati</taxon>
        <taxon>Pseudomonadota</taxon>
        <taxon>Gammaproteobacteria</taxon>
        <taxon>Oceanospirillales</taxon>
        <taxon>Oceanospirillaceae</taxon>
        <taxon>Thalassolituus</taxon>
    </lineage>
</organism>
<name>A0ABQ0A276_9GAMM</name>
<evidence type="ECO:0000313" key="2">
    <source>
        <dbReference type="EMBL" id="GAA6146493.1"/>
    </source>
</evidence>
<gene>
    <name evidence="2" type="ORF">NBRC116585_26110</name>
</gene>
<dbReference type="RefSeq" id="WP_353295715.1">
    <property type="nucleotide sequence ID" value="NZ_BAABWH010000008.1"/>
</dbReference>
<comment type="caution">
    <text evidence="2">The sequence shown here is derived from an EMBL/GenBank/DDBJ whole genome shotgun (WGS) entry which is preliminary data.</text>
</comment>
<feature type="chain" id="PRO_5045353509" description="DUF1501 domain-containing protein" evidence="1">
    <location>
        <begin position="29"/>
        <end position="451"/>
    </location>
</feature>
<dbReference type="PANTHER" id="PTHR43737:SF1">
    <property type="entry name" value="DUF1501 DOMAIN-CONTAINING PROTEIN"/>
    <property type="match status" value="1"/>
</dbReference>
<proteinExistence type="predicted"/>
<feature type="signal peptide" evidence="1">
    <location>
        <begin position="1"/>
        <end position="28"/>
    </location>
</feature>
<dbReference type="PANTHER" id="PTHR43737">
    <property type="entry name" value="BLL7424 PROTEIN"/>
    <property type="match status" value="1"/>
</dbReference>
<protein>
    <recommendedName>
        <fullName evidence="4">DUF1501 domain-containing protein</fullName>
    </recommendedName>
</protein>